<reference evidence="1" key="1">
    <citation type="submission" date="2022-11" db="EMBL/GenBank/DDBJ databases">
        <authorList>
            <person name="Hyden B.L."/>
            <person name="Feng K."/>
            <person name="Yates T."/>
            <person name="Jawdy S."/>
            <person name="Smart L.B."/>
            <person name="Muchero W."/>
        </authorList>
    </citation>
    <scope>NUCLEOTIDE SEQUENCE</scope>
    <source>
        <tissue evidence="1">Shoot tip</tissue>
    </source>
</reference>
<keyword evidence="2" id="KW-1185">Reference proteome</keyword>
<evidence type="ECO:0000313" key="1">
    <source>
        <dbReference type="EMBL" id="KAJ6694368.1"/>
    </source>
</evidence>
<accession>A0A9Q0SYQ5</accession>
<organism evidence="1 2">
    <name type="scientific">Salix viminalis</name>
    <name type="common">Common osier</name>
    <name type="synonym">Basket willow</name>
    <dbReference type="NCBI Taxonomy" id="40686"/>
    <lineage>
        <taxon>Eukaryota</taxon>
        <taxon>Viridiplantae</taxon>
        <taxon>Streptophyta</taxon>
        <taxon>Embryophyta</taxon>
        <taxon>Tracheophyta</taxon>
        <taxon>Spermatophyta</taxon>
        <taxon>Magnoliopsida</taxon>
        <taxon>eudicotyledons</taxon>
        <taxon>Gunneridae</taxon>
        <taxon>Pentapetalae</taxon>
        <taxon>rosids</taxon>
        <taxon>fabids</taxon>
        <taxon>Malpighiales</taxon>
        <taxon>Salicaceae</taxon>
        <taxon>Saliceae</taxon>
        <taxon>Salix</taxon>
    </lineage>
</organism>
<gene>
    <name evidence="1" type="ORF">OIU85_005088</name>
</gene>
<dbReference type="Proteomes" id="UP001151529">
    <property type="component" value="Chromosome 13"/>
</dbReference>
<sequence>MSMLMNAQNLETIQISKTGKMRRYMKEFVIVLSLVIGQKLLKGICSPQRMMKTITILLTETLRIWKLVKNMGTIKKKNLTMFPCRRKMDQKSIGN</sequence>
<proteinExistence type="predicted"/>
<comment type="caution">
    <text evidence="1">The sequence shown here is derived from an EMBL/GenBank/DDBJ whole genome shotgun (WGS) entry which is preliminary data.</text>
</comment>
<evidence type="ECO:0000313" key="2">
    <source>
        <dbReference type="Proteomes" id="UP001151529"/>
    </source>
</evidence>
<name>A0A9Q0SYQ5_SALVM</name>
<reference evidence="1" key="2">
    <citation type="journal article" date="2023" name="Int. J. Mol. Sci.">
        <title>De Novo Assembly and Annotation of 11 Diverse Shrub Willow (Salix) Genomes Reveals Novel Gene Organization in Sex-Linked Regions.</title>
        <authorList>
            <person name="Hyden B."/>
            <person name="Feng K."/>
            <person name="Yates T.B."/>
            <person name="Jawdy S."/>
            <person name="Cereghino C."/>
            <person name="Smart L.B."/>
            <person name="Muchero W."/>
        </authorList>
    </citation>
    <scope>NUCLEOTIDE SEQUENCE [LARGE SCALE GENOMIC DNA]</scope>
    <source>
        <tissue evidence="1">Shoot tip</tissue>
    </source>
</reference>
<dbReference type="EMBL" id="JAPFFL010000011">
    <property type="protein sequence ID" value="KAJ6694368.1"/>
    <property type="molecule type" value="Genomic_DNA"/>
</dbReference>
<protein>
    <submittedName>
        <fullName evidence="1">Uncharacterized protein</fullName>
    </submittedName>
</protein>
<dbReference type="AlphaFoldDB" id="A0A9Q0SYQ5"/>